<dbReference type="EMBL" id="JBHUHX010000021">
    <property type="protein sequence ID" value="MFD2112206.1"/>
    <property type="molecule type" value="Genomic_DNA"/>
</dbReference>
<accession>A0ABW4Y7R0</accession>
<dbReference type="RefSeq" id="WP_386026300.1">
    <property type="nucleotide sequence ID" value="NZ_JBHUHX010000021.1"/>
</dbReference>
<evidence type="ECO:0000313" key="2">
    <source>
        <dbReference type="Proteomes" id="UP001597337"/>
    </source>
</evidence>
<protein>
    <submittedName>
        <fullName evidence="1">Uncharacterized protein</fullName>
    </submittedName>
</protein>
<comment type="caution">
    <text evidence="1">The sequence shown here is derived from an EMBL/GenBank/DDBJ whole genome shotgun (WGS) entry which is preliminary data.</text>
</comment>
<sequence length="129" mass="14096">MSAKLSITGETLCVEMIGWHKIWSFKGQISVPIGHVESIRMGGEEARDWLSGIKLIGARVPKLIKAGTFRTHGEQVFWDVRDPDKAVMIDLHDEKFAKLIIEVADPQAAIAEVEQAIAQSGKSGTEGGQ</sequence>
<proteinExistence type="predicted"/>
<evidence type="ECO:0000313" key="1">
    <source>
        <dbReference type="EMBL" id="MFD2112206.1"/>
    </source>
</evidence>
<dbReference type="Proteomes" id="UP001597337">
    <property type="component" value="Unassembled WGS sequence"/>
</dbReference>
<gene>
    <name evidence="1" type="ORF">ACFSJC_10185</name>
</gene>
<reference evidence="2" key="1">
    <citation type="journal article" date="2019" name="Int. J. Syst. Evol. Microbiol.">
        <title>The Global Catalogue of Microorganisms (GCM) 10K type strain sequencing project: providing services to taxonomists for standard genome sequencing and annotation.</title>
        <authorList>
            <consortium name="The Broad Institute Genomics Platform"/>
            <consortium name="The Broad Institute Genome Sequencing Center for Infectious Disease"/>
            <person name="Wu L."/>
            <person name="Ma J."/>
        </authorList>
    </citation>
    <scope>NUCLEOTIDE SEQUENCE [LARGE SCALE GENOMIC DNA]</scope>
    <source>
        <strain evidence="2">KACC 12597</strain>
    </source>
</reference>
<keyword evidence="2" id="KW-1185">Reference proteome</keyword>
<organism evidence="1 2">
    <name type="scientific">Thiorhodococcus fuscus</name>
    <dbReference type="NCBI Taxonomy" id="527200"/>
    <lineage>
        <taxon>Bacteria</taxon>
        <taxon>Pseudomonadati</taxon>
        <taxon>Pseudomonadota</taxon>
        <taxon>Gammaproteobacteria</taxon>
        <taxon>Chromatiales</taxon>
        <taxon>Chromatiaceae</taxon>
        <taxon>Thiorhodococcus</taxon>
    </lineage>
</organism>
<name>A0ABW4Y7R0_9GAMM</name>